<dbReference type="InterPro" id="IPR036505">
    <property type="entry name" value="Amidase/PGRP_sf"/>
</dbReference>
<dbReference type="GO" id="GO:0071555">
    <property type="term" value="P:cell wall organization"/>
    <property type="evidence" value="ECO:0007669"/>
    <property type="project" value="UniProtKB-KW"/>
</dbReference>
<dbReference type="SMART" id="SM00644">
    <property type="entry name" value="Ami_2"/>
    <property type="match status" value="1"/>
</dbReference>
<name>A0A1A8XHV1_9RHOO</name>
<dbReference type="GO" id="GO:0008745">
    <property type="term" value="F:N-acetylmuramoyl-L-alanine amidase activity"/>
    <property type="evidence" value="ECO:0007669"/>
    <property type="project" value="UniProtKB-EC"/>
</dbReference>
<dbReference type="AlphaFoldDB" id="A0A1A8XHV1"/>
<dbReference type="Gene3D" id="2.30.30.40">
    <property type="entry name" value="SH3 Domains"/>
    <property type="match status" value="1"/>
</dbReference>
<dbReference type="InterPro" id="IPR002502">
    <property type="entry name" value="Amidase_domain"/>
</dbReference>
<keyword evidence="7" id="KW-1185">Reference proteome</keyword>
<dbReference type="PANTHER" id="PTHR30417:SF1">
    <property type="entry name" value="N-ACETYLMURAMOYL-L-ALANINE AMIDASE AMID"/>
    <property type="match status" value="1"/>
</dbReference>
<dbReference type="GO" id="GO:0009253">
    <property type="term" value="P:peptidoglycan catabolic process"/>
    <property type="evidence" value="ECO:0007669"/>
    <property type="project" value="InterPro"/>
</dbReference>
<organism evidence="6 7">
    <name type="scientific">Candidatus Propionivibrio aalborgensis</name>
    <dbReference type="NCBI Taxonomy" id="1860101"/>
    <lineage>
        <taxon>Bacteria</taxon>
        <taxon>Pseudomonadati</taxon>
        <taxon>Pseudomonadota</taxon>
        <taxon>Betaproteobacteria</taxon>
        <taxon>Rhodocyclales</taxon>
        <taxon>Rhodocyclaceae</taxon>
        <taxon>Propionivibrio</taxon>
    </lineage>
</organism>
<dbReference type="Pfam" id="PF01510">
    <property type="entry name" value="Amidase_2"/>
    <property type="match status" value="1"/>
</dbReference>
<keyword evidence="4" id="KW-0961">Cell wall biogenesis/degradation</keyword>
<dbReference type="GO" id="GO:0009254">
    <property type="term" value="P:peptidoglycan turnover"/>
    <property type="evidence" value="ECO:0007669"/>
    <property type="project" value="TreeGrafter"/>
</dbReference>
<evidence type="ECO:0000256" key="2">
    <source>
        <dbReference type="ARBA" id="ARBA00011901"/>
    </source>
</evidence>
<dbReference type="SUPFAM" id="SSF55846">
    <property type="entry name" value="N-acetylmuramoyl-L-alanine amidase-like"/>
    <property type="match status" value="1"/>
</dbReference>
<accession>A0A1A8XHV1</accession>
<evidence type="ECO:0000256" key="4">
    <source>
        <dbReference type="ARBA" id="ARBA00023316"/>
    </source>
</evidence>
<evidence type="ECO:0000313" key="7">
    <source>
        <dbReference type="Proteomes" id="UP000199600"/>
    </source>
</evidence>
<comment type="catalytic activity">
    <reaction evidence="1">
        <text>Hydrolyzes the link between N-acetylmuramoyl residues and L-amino acid residues in certain cell-wall glycopeptides.</text>
        <dbReference type="EC" id="3.5.1.28"/>
    </reaction>
</comment>
<evidence type="ECO:0000313" key="6">
    <source>
        <dbReference type="EMBL" id="SBT04735.1"/>
    </source>
</evidence>
<dbReference type="PANTHER" id="PTHR30417">
    <property type="entry name" value="N-ACETYLMURAMOYL-L-ALANINE AMIDASE AMID"/>
    <property type="match status" value="1"/>
</dbReference>
<dbReference type="CDD" id="cd06583">
    <property type="entry name" value="PGRP"/>
    <property type="match status" value="1"/>
</dbReference>
<dbReference type="Proteomes" id="UP000199600">
    <property type="component" value="Unassembled WGS sequence"/>
</dbReference>
<dbReference type="InterPro" id="IPR051206">
    <property type="entry name" value="NAMLAA_amidase_2"/>
</dbReference>
<evidence type="ECO:0000259" key="5">
    <source>
        <dbReference type="SMART" id="SM00644"/>
    </source>
</evidence>
<dbReference type="Gene3D" id="3.40.80.10">
    <property type="entry name" value="Peptidoglycan recognition protein-like"/>
    <property type="match status" value="1"/>
</dbReference>
<dbReference type="RefSeq" id="WP_222102070.1">
    <property type="nucleotide sequence ID" value="NZ_FLQY01000041.1"/>
</dbReference>
<evidence type="ECO:0000256" key="1">
    <source>
        <dbReference type="ARBA" id="ARBA00001561"/>
    </source>
</evidence>
<gene>
    <name evidence="6" type="ORF">PROAA_1350002</name>
</gene>
<reference evidence="6 7" key="1">
    <citation type="submission" date="2016-06" db="EMBL/GenBank/DDBJ databases">
        <authorList>
            <person name="Kjaerup R.B."/>
            <person name="Dalgaard T.S."/>
            <person name="Juul-Madsen H.R."/>
        </authorList>
    </citation>
    <scope>NUCLEOTIDE SEQUENCE [LARGE SCALE GENOMIC DNA]</scope>
    <source>
        <strain evidence="6">2</strain>
    </source>
</reference>
<feature type="domain" description="N-acetylmuramoyl-L-alanine amidase" evidence="5">
    <location>
        <begin position="17"/>
        <end position="188"/>
    </location>
</feature>
<protein>
    <recommendedName>
        <fullName evidence="2">N-acetylmuramoyl-L-alanine amidase</fullName>
        <ecNumber evidence="2">3.5.1.28</ecNumber>
    </recommendedName>
</protein>
<dbReference type="EC" id="3.5.1.28" evidence="2"/>
<evidence type="ECO:0000256" key="3">
    <source>
        <dbReference type="ARBA" id="ARBA00022801"/>
    </source>
</evidence>
<dbReference type="EMBL" id="FLQY01000041">
    <property type="protein sequence ID" value="SBT04735.1"/>
    <property type="molecule type" value="Genomic_DNA"/>
</dbReference>
<proteinExistence type="predicted"/>
<sequence length="277" mass="30159">MKIQNHRLIADDGKPVSYVETPNKSGVMTPEFLIMHYTAGSSAEGSVAWMCNPAAKAAAHLVIGRDGSLTQLAAFNRVAWHAGKSEWAGRSGLNGFSIGIELDNAGKLERSGNRWISAVSKRAYPDDDVMVANHKNDRSGTPPIGWHEYSEVQLEAAAQVGLLLMEKYSLKDVLGHEDIAPGRKTDPGPAFPMASFRARLLGRADDTMEHYVTSAVLNVRVGPGTEFITLPGNPLPAGTRVAVLEQQGLWWRVDVLDTVNDVMDLVGWCHSRFLTKA</sequence>
<keyword evidence="3 6" id="KW-0378">Hydrolase</keyword>